<keyword evidence="4" id="KW-0975">Bacterial flagellum</keyword>
<evidence type="ECO:0000313" key="7">
    <source>
        <dbReference type="EMBL" id="KEO90984.1"/>
    </source>
</evidence>
<evidence type="ECO:0000256" key="2">
    <source>
        <dbReference type="ARBA" id="ARBA00004613"/>
    </source>
</evidence>
<feature type="coiled-coil region" evidence="5">
    <location>
        <begin position="12"/>
        <end position="39"/>
    </location>
</feature>
<dbReference type="SUPFAM" id="SSF64518">
    <property type="entry name" value="Phase 1 flagellin"/>
    <property type="match status" value="1"/>
</dbReference>
<proteinExistence type="inferred from homology"/>
<reference evidence="7 8" key="1">
    <citation type="submission" date="2014-04" db="EMBL/GenBank/DDBJ databases">
        <title>A comprehensive comparison of genomes of Erythrobacter spp. Strains.</title>
        <authorList>
            <person name="Zheng Q."/>
        </authorList>
    </citation>
    <scope>NUCLEOTIDE SEQUENCE [LARGE SCALE GENOMIC DNA]</scope>
    <source>
        <strain evidence="7 8">DSM 8509</strain>
    </source>
</reference>
<dbReference type="KEGG" id="elq:Ga0102493_111238"/>
<dbReference type="AlphaFoldDB" id="A0A074MC12"/>
<comment type="similarity">
    <text evidence="3">Belongs to the bacterial flagellin family.</text>
</comment>
<dbReference type="GO" id="GO:0009288">
    <property type="term" value="C:bacterial-type flagellum"/>
    <property type="evidence" value="ECO:0007669"/>
    <property type="project" value="UniProtKB-SubCell"/>
</dbReference>
<protein>
    <recommendedName>
        <fullName evidence="6">Flagellin N-terminal domain-containing protein</fullName>
    </recommendedName>
</protein>
<dbReference type="EMBL" id="JMIX01000011">
    <property type="protein sequence ID" value="KEO90984.1"/>
    <property type="molecule type" value="Genomic_DNA"/>
</dbReference>
<evidence type="ECO:0000313" key="8">
    <source>
        <dbReference type="Proteomes" id="UP000027866"/>
    </source>
</evidence>
<dbReference type="GO" id="GO:0005198">
    <property type="term" value="F:structural molecule activity"/>
    <property type="evidence" value="ECO:0007669"/>
    <property type="project" value="InterPro"/>
</dbReference>
<dbReference type="InterPro" id="IPR001029">
    <property type="entry name" value="Flagellin_N"/>
</dbReference>
<comment type="subcellular location">
    <subcellularLocation>
        <location evidence="1">Bacterial flagellum</location>
    </subcellularLocation>
    <subcellularLocation>
        <location evidence="2">Secreted</location>
    </subcellularLocation>
</comment>
<dbReference type="PATRIC" id="fig|39960.10.peg.308"/>
<evidence type="ECO:0000256" key="1">
    <source>
        <dbReference type="ARBA" id="ARBA00004365"/>
    </source>
</evidence>
<evidence type="ECO:0000259" key="6">
    <source>
        <dbReference type="Pfam" id="PF00669"/>
    </source>
</evidence>
<evidence type="ECO:0000256" key="4">
    <source>
        <dbReference type="ARBA" id="ARBA00023143"/>
    </source>
</evidence>
<dbReference type="PANTHER" id="PTHR42792">
    <property type="entry name" value="FLAGELLIN"/>
    <property type="match status" value="1"/>
</dbReference>
<feature type="domain" description="Flagellin N-terminal" evidence="6">
    <location>
        <begin position="17"/>
        <end position="141"/>
    </location>
</feature>
<dbReference type="InterPro" id="IPR001492">
    <property type="entry name" value="Flagellin"/>
</dbReference>
<evidence type="ECO:0000256" key="5">
    <source>
        <dbReference type="SAM" id="Coils"/>
    </source>
</evidence>
<gene>
    <name evidence="7" type="ORF">EH32_01275</name>
</gene>
<keyword evidence="5" id="KW-0175">Coiled coil</keyword>
<keyword evidence="8" id="KW-1185">Reference proteome</keyword>
<dbReference type="Proteomes" id="UP000027866">
    <property type="component" value="Unassembled WGS sequence"/>
</dbReference>
<dbReference type="Gene3D" id="1.20.1330.10">
    <property type="entry name" value="f41 fragment of flagellin, N-terminal domain"/>
    <property type="match status" value="1"/>
</dbReference>
<sequence length="305" mass="31647">MSFVNTATGTFYNRSLSQMSELRGNIERLQTQIATGKRLERGSDDPAAAAQLRQLARREILSTADASNAASVDQDLTSATTELAAVTNLLQRARELALGAASDTSGAAGREAIAFEIEQLGEELFARANAEGPGGEPLFAGLAAGPAFTRDGTGAVTYAGTTQSLSVPVGQGTEIERGLDGAQLFEFDVAGSPSNAFAVLRGLADALRGGTPDPSASASAAIEGIDAALTTVNRGQTILGARLAWVETVRQEQLDRSVAIAERRSEVGDTQIGDAIAKLQQSMTALEASQAAFTRVSSLTLFNAL</sequence>
<dbReference type="RefSeq" id="WP_034905601.1">
    <property type="nucleotide sequence ID" value="NZ_CP017057.1"/>
</dbReference>
<evidence type="ECO:0000256" key="3">
    <source>
        <dbReference type="ARBA" id="ARBA00005709"/>
    </source>
</evidence>
<dbReference type="OrthoDB" id="7389561at2"/>
<name>A0A074MC12_9SPHN</name>
<comment type="caution">
    <text evidence="7">The sequence shown here is derived from an EMBL/GenBank/DDBJ whole genome shotgun (WGS) entry which is preliminary data.</text>
</comment>
<organism evidence="7 8">
    <name type="scientific">Erythrobacter litoralis</name>
    <dbReference type="NCBI Taxonomy" id="39960"/>
    <lineage>
        <taxon>Bacteria</taxon>
        <taxon>Pseudomonadati</taxon>
        <taxon>Pseudomonadota</taxon>
        <taxon>Alphaproteobacteria</taxon>
        <taxon>Sphingomonadales</taxon>
        <taxon>Erythrobacteraceae</taxon>
        <taxon>Erythrobacter/Porphyrobacter group</taxon>
        <taxon>Erythrobacter</taxon>
    </lineage>
</organism>
<dbReference type="Pfam" id="PF00669">
    <property type="entry name" value="Flagellin_N"/>
    <property type="match status" value="1"/>
</dbReference>
<dbReference type="GO" id="GO:0005576">
    <property type="term" value="C:extracellular region"/>
    <property type="evidence" value="ECO:0007669"/>
    <property type="project" value="UniProtKB-SubCell"/>
</dbReference>
<accession>A0A074MC12</accession>
<dbReference type="PANTHER" id="PTHR42792:SF1">
    <property type="entry name" value="FLAGELLAR HOOK-ASSOCIATED PROTEIN 3"/>
    <property type="match status" value="1"/>
</dbReference>